<sequence>MSSMKTNSTIAMNVANPLKSEESVTRTKAFIKLKQKPTVKDLVWFLSDENISVQPRNITRGTIDGIKNCLLRF</sequence>
<reference evidence="1" key="1">
    <citation type="submission" date="2014-05" db="EMBL/GenBank/DDBJ databases">
        <authorList>
            <person name="Chronopoulou M."/>
        </authorList>
    </citation>
    <scope>NUCLEOTIDE SEQUENCE</scope>
    <source>
        <tissue evidence="1">Whole organism</tissue>
    </source>
</reference>
<protein>
    <submittedName>
        <fullName evidence="1">Uncharacterized protein</fullName>
    </submittedName>
</protein>
<evidence type="ECO:0000313" key="1">
    <source>
        <dbReference type="EMBL" id="CDW27767.1"/>
    </source>
</evidence>
<accession>A0A0K2TQ28</accession>
<proteinExistence type="predicted"/>
<dbReference type="EMBL" id="HACA01010406">
    <property type="protein sequence ID" value="CDW27767.1"/>
    <property type="molecule type" value="Transcribed_RNA"/>
</dbReference>
<name>A0A0K2TQ28_LEPSM</name>
<organism evidence="1">
    <name type="scientific">Lepeophtheirus salmonis</name>
    <name type="common">Salmon louse</name>
    <name type="synonym">Caligus salmonis</name>
    <dbReference type="NCBI Taxonomy" id="72036"/>
    <lineage>
        <taxon>Eukaryota</taxon>
        <taxon>Metazoa</taxon>
        <taxon>Ecdysozoa</taxon>
        <taxon>Arthropoda</taxon>
        <taxon>Crustacea</taxon>
        <taxon>Multicrustacea</taxon>
        <taxon>Hexanauplia</taxon>
        <taxon>Copepoda</taxon>
        <taxon>Siphonostomatoida</taxon>
        <taxon>Caligidae</taxon>
        <taxon>Lepeophtheirus</taxon>
    </lineage>
</organism>
<dbReference type="AlphaFoldDB" id="A0A0K2TQ28"/>